<dbReference type="Proteomes" id="UP000048926">
    <property type="component" value="Unassembled WGS sequence"/>
</dbReference>
<dbReference type="RefSeq" id="WP_055654659.1">
    <property type="nucleotide sequence ID" value="NZ_CXST01000001.1"/>
</dbReference>
<keyword evidence="3" id="KW-1185">Reference proteome</keyword>
<dbReference type="PANTHER" id="PTHR40257">
    <property type="match status" value="1"/>
</dbReference>
<gene>
    <name evidence="2" type="ORF">LAL4801_01041</name>
</gene>
<protein>
    <recommendedName>
        <fullName evidence="1">DUF1330 domain-containing protein</fullName>
    </recommendedName>
</protein>
<dbReference type="Pfam" id="PF07045">
    <property type="entry name" value="DUF1330"/>
    <property type="match status" value="1"/>
</dbReference>
<dbReference type="STRING" id="187304.B0E33_24935"/>
<evidence type="ECO:0000259" key="1">
    <source>
        <dbReference type="Pfam" id="PF07045"/>
    </source>
</evidence>
<organism evidence="2 3">
    <name type="scientific">Roseibium aggregatum</name>
    <dbReference type="NCBI Taxonomy" id="187304"/>
    <lineage>
        <taxon>Bacteria</taxon>
        <taxon>Pseudomonadati</taxon>
        <taxon>Pseudomonadota</taxon>
        <taxon>Alphaproteobacteria</taxon>
        <taxon>Hyphomicrobiales</taxon>
        <taxon>Stappiaceae</taxon>
        <taxon>Roseibium</taxon>
    </lineage>
</organism>
<evidence type="ECO:0000313" key="3">
    <source>
        <dbReference type="Proteomes" id="UP000048926"/>
    </source>
</evidence>
<name>A0A0M6Y0T9_9HYPH</name>
<accession>A0A0M6Y0T9</accession>
<dbReference type="InterPro" id="IPR011008">
    <property type="entry name" value="Dimeric_a/b-barrel"/>
</dbReference>
<sequence>MDVKQQSAQFVTWYGSGTDGTSPTESQWTQILSRASDKPVTLINFFKLNAAATYADGTTGQTGQEAFASYAAASMPAMERAGGRFLYVGPFQGMFLGQDEDWDLVAIGAYPDLTALVALYSDSAYREAFHHRTAACLRQKVLVCGD</sequence>
<reference evidence="3" key="1">
    <citation type="submission" date="2015-07" db="EMBL/GenBank/DDBJ databases">
        <authorList>
            <person name="Rodrigo-Torres Lidia"/>
            <person name="Arahal R.David."/>
        </authorList>
    </citation>
    <scope>NUCLEOTIDE SEQUENCE [LARGE SCALE GENOMIC DNA]</scope>
    <source>
        <strain evidence="3">CECT 4801</strain>
    </source>
</reference>
<dbReference type="AlphaFoldDB" id="A0A0M6Y0T9"/>
<dbReference type="EMBL" id="CXST01000001">
    <property type="protein sequence ID" value="CTQ42610.1"/>
    <property type="molecule type" value="Genomic_DNA"/>
</dbReference>
<dbReference type="SUPFAM" id="SSF54909">
    <property type="entry name" value="Dimeric alpha+beta barrel"/>
    <property type="match status" value="1"/>
</dbReference>
<proteinExistence type="predicted"/>
<dbReference type="Gene3D" id="3.30.70.100">
    <property type="match status" value="1"/>
</dbReference>
<dbReference type="PANTHER" id="PTHR40257:SF1">
    <property type="entry name" value="DUF1330 DOMAIN-CONTAINING PROTEIN"/>
    <property type="match status" value="1"/>
</dbReference>
<feature type="domain" description="DUF1330" evidence="1">
    <location>
        <begin position="62"/>
        <end position="145"/>
    </location>
</feature>
<dbReference type="InterPro" id="IPR010753">
    <property type="entry name" value="DUF1330"/>
</dbReference>
<evidence type="ECO:0000313" key="2">
    <source>
        <dbReference type="EMBL" id="CTQ42610.1"/>
    </source>
</evidence>
<dbReference type="OrthoDB" id="8909581at2"/>